<feature type="signal peptide" evidence="1">
    <location>
        <begin position="1"/>
        <end position="27"/>
    </location>
</feature>
<gene>
    <name evidence="2" type="ORF">HDK90DRAFT_164977</name>
</gene>
<protein>
    <submittedName>
        <fullName evidence="2">Uncharacterized protein</fullName>
    </submittedName>
</protein>
<reference evidence="2 3" key="1">
    <citation type="submission" date="2024-04" db="EMBL/GenBank/DDBJ databases">
        <title>Phyllosticta paracitricarpa is synonymous to the EU quarantine fungus P. citricarpa based on phylogenomic analyses.</title>
        <authorList>
            <consortium name="Lawrence Berkeley National Laboratory"/>
            <person name="Van Ingen-Buijs V.A."/>
            <person name="Van Westerhoven A.C."/>
            <person name="Haridas S."/>
            <person name="Skiadas P."/>
            <person name="Martin F."/>
            <person name="Groenewald J.Z."/>
            <person name="Crous P.W."/>
            <person name="Seidl M.F."/>
        </authorList>
    </citation>
    <scope>NUCLEOTIDE SEQUENCE [LARGE SCALE GENOMIC DNA]</scope>
    <source>
        <strain evidence="2 3">CBS 123374</strain>
    </source>
</reference>
<feature type="chain" id="PRO_5045832929" evidence="1">
    <location>
        <begin position="28"/>
        <end position="448"/>
    </location>
</feature>
<accession>A0ABR1Z0Y0</accession>
<evidence type="ECO:0000313" key="2">
    <source>
        <dbReference type="EMBL" id="KAK8244623.1"/>
    </source>
</evidence>
<comment type="caution">
    <text evidence="2">The sequence shown here is derived from an EMBL/GenBank/DDBJ whole genome shotgun (WGS) entry which is preliminary data.</text>
</comment>
<keyword evidence="1" id="KW-0732">Signal</keyword>
<evidence type="ECO:0000256" key="1">
    <source>
        <dbReference type="SAM" id="SignalP"/>
    </source>
</evidence>
<name>A0ABR1Z0Y0_9PEZI</name>
<sequence>MAEMHKRALRGMIVLPALVLGATLTSAPSPTITGSKSDASITVDPSEYTWAGSDSSAVSEVLKCQSSWDGYYKRSYSYSDGEPSYSTSMFSTWAFAGNYTGEISTLCDGVPRGSGAASTLAPSSFVITEYPFPEPTPTCTYDYAGCSRLIVSQRDPAATATQFPDCGFDPANCIGIVQGETNCRLDAADVKVMYWPQSKDASELCTPSPLPTKPVAVPIRTVVSGTNTFSSPSIYLSFSYLTALPCFGSWDDVVIAVPPESISSVDYDRVSGGRHTKSINWLDFNYPVPASAYRGQTSCAYGDREDGCSTVYDGDYNPQLALPTNPALFTNLNPGFANCSALSWRVAVQDPPIALQTANGGLLPGNSVAATATDPASPASRTAGATATSTAGLGGAIMTGLGASGTHAASASVSAKNAGVNDNGAVGVHQGSGVLGAVAFALCALGIF</sequence>
<evidence type="ECO:0000313" key="3">
    <source>
        <dbReference type="Proteomes" id="UP001492380"/>
    </source>
</evidence>
<organism evidence="2 3">
    <name type="scientific">Phyllosticta capitalensis</name>
    <dbReference type="NCBI Taxonomy" id="121624"/>
    <lineage>
        <taxon>Eukaryota</taxon>
        <taxon>Fungi</taxon>
        <taxon>Dikarya</taxon>
        <taxon>Ascomycota</taxon>
        <taxon>Pezizomycotina</taxon>
        <taxon>Dothideomycetes</taxon>
        <taxon>Dothideomycetes incertae sedis</taxon>
        <taxon>Botryosphaeriales</taxon>
        <taxon>Phyllostictaceae</taxon>
        <taxon>Phyllosticta</taxon>
    </lineage>
</organism>
<dbReference type="EMBL" id="JBBWRZ010000002">
    <property type="protein sequence ID" value="KAK8244623.1"/>
    <property type="molecule type" value="Genomic_DNA"/>
</dbReference>
<keyword evidence="3" id="KW-1185">Reference proteome</keyword>
<dbReference type="Proteomes" id="UP001492380">
    <property type="component" value="Unassembled WGS sequence"/>
</dbReference>
<proteinExistence type="predicted"/>